<dbReference type="Proteomes" id="UP000885771">
    <property type="component" value="Unassembled WGS sequence"/>
</dbReference>
<dbReference type="EMBL" id="DRLI01000231">
    <property type="protein sequence ID" value="HHM02538.1"/>
    <property type="molecule type" value="Genomic_DNA"/>
</dbReference>
<dbReference type="GO" id="GO:0030246">
    <property type="term" value="F:carbohydrate binding"/>
    <property type="evidence" value="ECO:0007669"/>
    <property type="project" value="InterPro"/>
</dbReference>
<dbReference type="SUPFAM" id="SSF49503">
    <property type="entry name" value="Cupredoxins"/>
    <property type="match status" value="1"/>
</dbReference>
<evidence type="ECO:0000313" key="1">
    <source>
        <dbReference type="EMBL" id="HHM02538.1"/>
    </source>
</evidence>
<reference evidence="1" key="1">
    <citation type="journal article" date="2020" name="mSystems">
        <title>Genome- and Community-Level Interaction Insights into Carbon Utilization and Element Cycling Functions of Hydrothermarchaeota in Hydrothermal Sediment.</title>
        <authorList>
            <person name="Zhou Z."/>
            <person name="Liu Y."/>
            <person name="Xu W."/>
            <person name="Pan J."/>
            <person name="Luo Z.H."/>
            <person name="Li M."/>
        </authorList>
    </citation>
    <scope>NUCLEOTIDE SEQUENCE [LARGE SCALE GENOMIC DNA]</scope>
    <source>
        <strain evidence="1">HyVt-460</strain>
    </source>
</reference>
<protein>
    <recommendedName>
        <fullName evidence="2">Rhamnogalacturonan lyase domain-containing protein</fullName>
    </recommendedName>
</protein>
<dbReference type="AlphaFoldDB" id="A0A7V5RPU2"/>
<proteinExistence type="predicted"/>
<gene>
    <name evidence="1" type="ORF">ENJ15_05945</name>
</gene>
<comment type="caution">
    <text evidence="1">The sequence shown here is derived from an EMBL/GenBank/DDBJ whole genome shotgun (WGS) entry which is preliminary data.</text>
</comment>
<evidence type="ECO:0008006" key="2">
    <source>
        <dbReference type="Google" id="ProtNLM"/>
    </source>
</evidence>
<dbReference type="SUPFAM" id="SSF49452">
    <property type="entry name" value="Starch-binding domain-like"/>
    <property type="match status" value="1"/>
</dbReference>
<dbReference type="InterPro" id="IPR008972">
    <property type="entry name" value="Cupredoxin"/>
</dbReference>
<dbReference type="InterPro" id="IPR013784">
    <property type="entry name" value="Carb-bd-like_fold"/>
</dbReference>
<dbReference type="Gene3D" id="2.60.40.420">
    <property type="entry name" value="Cupredoxins - blue copper proteins"/>
    <property type="match status" value="1"/>
</dbReference>
<accession>A0A7V5RPU2</accession>
<name>A0A7V5RPU2_CALAY</name>
<sequence length="226" mass="26017">MRKIIFFIFFSFLLSTLLYARETKVYGRVYIPVVKKKERTFRGRMYRNRLSSRRSGKKAAGGRRSVLEDVIILAYPLSFRPKVKPLKRVNLLQKNARFVPRVLPVTPGTSVAFINLDRFYHNVFSISPGARFDIGRRPTGVVVTKTISKTGEVRLFCDIHSQMNATILSVNTPFFTRANKNGVYLLKNLPPGKYRIEAYHPDLGRVSEVITVTENNSERLDFNLNR</sequence>
<organism evidence="1">
    <name type="scientific">Caldithrix abyssi</name>
    <dbReference type="NCBI Taxonomy" id="187145"/>
    <lineage>
        <taxon>Bacteria</taxon>
        <taxon>Pseudomonadati</taxon>
        <taxon>Calditrichota</taxon>
        <taxon>Calditrichia</taxon>
        <taxon>Calditrichales</taxon>
        <taxon>Calditrichaceae</taxon>
        <taxon>Caldithrix</taxon>
    </lineage>
</organism>